<organism evidence="2 3">
    <name type="scientific">Caballeronia telluris</name>
    <dbReference type="NCBI Taxonomy" id="326475"/>
    <lineage>
        <taxon>Bacteria</taxon>
        <taxon>Pseudomonadati</taxon>
        <taxon>Pseudomonadota</taxon>
        <taxon>Betaproteobacteria</taxon>
        <taxon>Burkholderiales</taxon>
        <taxon>Burkholderiaceae</taxon>
        <taxon>Caballeronia</taxon>
    </lineage>
</organism>
<sequence>MWKIILCGSVIVVASTSVPGQSSVAADEDRRQASPEGAEMQVAEAAGRPGPVVRARYDTMCGANARRVQVDLRGSIDGGARCKLEAGEEE</sequence>
<keyword evidence="3" id="KW-1185">Reference proteome</keyword>
<accession>A0A158FYB3</accession>
<gene>
    <name evidence="2" type="ORF">AWB66_01378</name>
</gene>
<dbReference type="Proteomes" id="UP000054717">
    <property type="component" value="Unassembled WGS sequence"/>
</dbReference>
<dbReference type="RefSeq" id="WP_087629537.1">
    <property type="nucleotide sequence ID" value="NZ_FCNZ02000004.1"/>
</dbReference>
<proteinExistence type="predicted"/>
<evidence type="ECO:0000256" key="1">
    <source>
        <dbReference type="SAM" id="MobiDB-lite"/>
    </source>
</evidence>
<comment type="caution">
    <text evidence="2">The sequence shown here is derived from an EMBL/GenBank/DDBJ whole genome shotgun (WGS) entry which is preliminary data.</text>
</comment>
<feature type="region of interest" description="Disordered" evidence="1">
    <location>
        <begin position="19"/>
        <end position="47"/>
    </location>
</feature>
<protein>
    <submittedName>
        <fullName evidence="2">Uncharacterized protein</fullName>
    </submittedName>
</protein>
<name>A0A158FYB3_9BURK</name>
<evidence type="ECO:0000313" key="3">
    <source>
        <dbReference type="Proteomes" id="UP000054717"/>
    </source>
</evidence>
<dbReference type="EMBL" id="FCNZ02000004">
    <property type="protein sequence ID" value="SAL24611.1"/>
    <property type="molecule type" value="Genomic_DNA"/>
</dbReference>
<evidence type="ECO:0000313" key="2">
    <source>
        <dbReference type="EMBL" id="SAL24611.1"/>
    </source>
</evidence>
<reference evidence="2" key="1">
    <citation type="submission" date="2016-01" db="EMBL/GenBank/DDBJ databases">
        <authorList>
            <person name="Peeters Charlotte."/>
        </authorList>
    </citation>
    <scope>NUCLEOTIDE SEQUENCE</scope>
    <source>
        <strain evidence="2">LMG 22936</strain>
    </source>
</reference>
<dbReference type="AlphaFoldDB" id="A0A158FYB3"/>